<dbReference type="Pfam" id="PF06537">
    <property type="entry name" value="DHOR"/>
    <property type="match status" value="1"/>
</dbReference>
<dbReference type="SUPFAM" id="SSF46626">
    <property type="entry name" value="Cytochrome c"/>
    <property type="match status" value="1"/>
</dbReference>
<dbReference type="PROSITE" id="PS51007">
    <property type="entry name" value="CYTC"/>
    <property type="match status" value="1"/>
</dbReference>
<dbReference type="PANTHER" id="PTHR30600">
    <property type="entry name" value="CYTOCHROME C PEROXIDASE-RELATED"/>
    <property type="match status" value="1"/>
</dbReference>
<evidence type="ECO:0000313" key="7">
    <source>
        <dbReference type="EMBL" id="EKF19103.1"/>
    </source>
</evidence>
<dbReference type="AlphaFoldDB" id="K2N4I0"/>
<dbReference type="RefSeq" id="WP_008596588.1">
    <property type="nucleotide sequence ID" value="NZ_AMRM01000009.1"/>
</dbReference>
<sequence length="504" mass="54347">MNPIFRGVAIAGLLSFMAVASGATSVPQRDDLTDDDRQRVASVTAPATAFDQPERFERMQAGAATSTKRINADAFSHASANLEFEELQRFLLGNGLFRKDWVSAPSSTQASDGLGPLFNARACQSCHIKDGRGHAPATVDDPAVSLLVRLSVPPGEAEAAAIADGRLAAAPEPVYGQQLQDFAVAGLNAEGRVEITYEDVPVELSGGETVTLRKPTLTLKDPGFGAFHPGMMTSVRVAPPMIGLGLLESIHEADILSGEDPDDRDGDGISGRAARVRDAEGVWRLGRFGWKAIMPTVAEQSAGAFSGDMGLSTPIAPDHWGDCTGAQQACRALPHGAQERLGAEEVPGDLLDLVSFYSRHLAVPVRRKVNDANVLAGKKIFYEAGCATCHRPKYVTRRDVPDPALRFQLIWPYTDMLLHDMGEGLADHRGEGTADGYEWRTPPLWGIGLSKVVNGEASFLHDGRARTLLEAVLWHGGEAQAARDRIVEMEKQDRENLIRFLESL</sequence>
<feature type="chain" id="PRO_5003865103" description="Cytochrome c domain-containing protein" evidence="5">
    <location>
        <begin position="21"/>
        <end position="504"/>
    </location>
</feature>
<evidence type="ECO:0000313" key="8">
    <source>
        <dbReference type="Proteomes" id="UP000006786"/>
    </source>
</evidence>
<proteinExistence type="predicted"/>
<reference evidence="7 8" key="1">
    <citation type="journal article" date="2012" name="J. Bacteriol.">
        <title>Genome Sequence of Nitratireductor pacificus Type Strain pht-3B.</title>
        <authorList>
            <person name="Lai Q."/>
            <person name="Li G."/>
            <person name="Shao Z."/>
        </authorList>
    </citation>
    <scope>NUCLEOTIDE SEQUENCE [LARGE SCALE GENOMIC DNA]</scope>
    <source>
        <strain evidence="8">pht-3B</strain>
    </source>
</reference>
<dbReference type="InterPro" id="IPR009056">
    <property type="entry name" value="Cyt_c-like_dom"/>
</dbReference>
<keyword evidence="5" id="KW-0732">Signal</keyword>
<feature type="signal peptide" evidence="5">
    <location>
        <begin position="1"/>
        <end position="20"/>
    </location>
</feature>
<keyword evidence="1 4" id="KW-0349">Heme</keyword>
<keyword evidence="8" id="KW-1185">Reference proteome</keyword>
<comment type="caution">
    <text evidence="7">The sequence shown here is derived from an EMBL/GenBank/DDBJ whole genome shotgun (WGS) entry which is preliminary data.</text>
</comment>
<evidence type="ECO:0000256" key="3">
    <source>
        <dbReference type="ARBA" id="ARBA00023004"/>
    </source>
</evidence>
<dbReference type="GO" id="GO:0020037">
    <property type="term" value="F:heme binding"/>
    <property type="evidence" value="ECO:0007669"/>
    <property type="project" value="InterPro"/>
</dbReference>
<feature type="domain" description="Cytochrome c" evidence="6">
    <location>
        <begin position="372"/>
        <end position="504"/>
    </location>
</feature>
<dbReference type="PIRSF" id="PIRSF028099">
    <property type="entry name" value="DUF1111"/>
    <property type="match status" value="1"/>
</dbReference>
<dbReference type="OrthoDB" id="9805202at2"/>
<accession>K2N4I0</accession>
<evidence type="ECO:0000256" key="2">
    <source>
        <dbReference type="ARBA" id="ARBA00022723"/>
    </source>
</evidence>
<dbReference type="PATRIC" id="fig|391937.3.peg.2057"/>
<protein>
    <recommendedName>
        <fullName evidence="6">Cytochrome c domain-containing protein</fullName>
    </recommendedName>
</protein>
<dbReference type="GO" id="GO:0046872">
    <property type="term" value="F:metal ion binding"/>
    <property type="evidence" value="ECO:0007669"/>
    <property type="project" value="UniProtKB-KW"/>
</dbReference>
<dbReference type="GO" id="GO:0004130">
    <property type="term" value="F:cytochrome-c peroxidase activity"/>
    <property type="evidence" value="ECO:0007669"/>
    <property type="project" value="TreeGrafter"/>
</dbReference>
<evidence type="ECO:0000256" key="1">
    <source>
        <dbReference type="ARBA" id="ARBA00022617"/>
    </source>
</evidence>
<dbReference type="InterPro" id="IPR051395">
    <property type="entry name" value="Cytochrome_c_Peroxidase/MauG"/>
</dbReference>
<dbReference type="InterPro" id="IPR036909">
    <property type="entry name" value="Cyt_c-like_dom_sf"/>
</dbReference>
<gene>
    <name evidence="7" type="ORF">NA2_09983</name>
</gene>
<evidence type="ECO:0000256" key="4">
    <source>
        <dbReference type="PROSITE-ProRule" id="PRU00433"/>
    </source>
</evidence>
<dbReference type="GO" id="GO:0009055">
    <property type="term" value="F:electron transfer activity"/>
    <property type="evidence" value="ECO:0007669"/>
    <property type="project" value="InterPro"/>
</dbReference>
<keyword evidence="2 4" id="KW-0479">Metal-binding</keyword>
<dbReference type="Gene3D" id="1.10.760.10">
    <property type="entry name" value="Cytochrome c-like domain"/>
    <property type="match status" value="1"/>
</dbReference>
<organism evidence="7 8">
    <name type="scientific">Nitratireductor pacificus pht-3B</name>
    <dbReference type="NCBI Taxonomy" id="391937"/>
    <lineage>
        <taxon>Bacteria</taxon>
        <taxon>Pseudomonadati</taxon>
        <taxon>Pseudomonadota</taxon>
        <taxon>Alphaproteobacteria</taxon>
        <taxon>Hyphomicrobiales</taxon>
        <taxon>Phyllobacteriaceae</taxon>
        <taxon>Nitratireductor</taxon>
    </lineage>
</organism>
<name>K2N4I0_9HYPH</name>
<dbReference type="eggNOG" id="COG3488">
    <property type="taxonomic scope" value="Bacteria"/>
</dbReference>
<dbReference type="Proteomes" id="UP000006786">
    <property type="component" value="Unassembled WGS sequence"/>
</dbReference>
<dbReference type="EMBL" id="AMRM01000009">
    <property type="protein sequence ID" value="EKF19103.1"/>
    <property type="molecule type" value="Genomic_DNA"/>
</dbReference>
<evidence type="ECO:0000259" key="6">
    <source>
        <dbReference type="PROSITE" id="PS51007"/>
    </source>
</evidence>
<dbReference type="STRING" id="391937.NA2_09983"/>
<keyword evidence="3 4" id="KW-0408">Iron</keyword>
<evidence type="ECO:0000256" key="5">
    <source>
        <dbReference type="SAM" id="SignalP"/>
    </source>
</evidence>
<dbReference type="PANTHER" id="PTHR30600:SF4">
    <property type="entry name" value="CYTOCHROME C DOMAIN-CONTAINING PROTEIN"/>
    <property type="match status" value="1"/>
</dbReference>
<dbReference type="InterPro" id="IPR010538">
    <property type="entry name" value="DHOR"/>
</dbReference>